<dbReference type="GO" id="GO:0005576">
    <property type="term" value="C:extracellular region"/>
    <property type="evidence" value="ECO:0007669"/>
    <property type="project" value="TreeGrafter"/>
</dbReference>
<evidence type="ECO:0000256" key="1">
    <source>
        <dbReference type="ARBA" id="ARBA00022729"/>
    </source>
</evidence>
<feature type="domain" description="Glycoside hydrolase family 5" evidence="8">
    <location>
        <begin position="80"/>
        <end position="361"/>
    </location>
</feature>
<keyword evidence="3" id="KW-0136">Cellulose degradation</keyword>
<name>A0A2X0KHZ3_9ACTN</name>
<keyword evidence="12" id="KW-1185">Reference proteome</keyword>
<accession>A0A2X0KHZ3</accession>
<evidence type="ECO:0000256" key="6">
    <source>
        <dbReference type="ARBA" id="ARBA00023326"/>
    </source>
</evidence>
<keyword evidence="5 7" id="KW-0326">Glycosidase</keyword>
<evidence type="ECO:0000313" key="11">
    <source>
        <dbReference type="EMBL" id="RAG86679.1"/>
    </source>
</evidence>
<keyword evidence="2 7" id="KW-0378">Hydrolase</keyword>
<feature type="domain" description="Carbohydrate binding X2" evidence="9">
    <location>
        <begin position="391"/>
        <end position="476"/>
    </location>
</feature>
<evidence type="ECO:0000259" key="8">
    <source>
        <dbReference type="Pfam" id="PF00150"/>
    </source>
</evidence>
<evidence type="ECO:0000256" key="7">
    <source>
        <dbReference type="RuleBase" id="RU361153"/>
    </source>
</evidence>
<dbReference type="GO" id="GO:0009986">
    <property type="term" value="C:cell surface"/>
    <property type="evidence" value="ECO:0007669"/>
    <property type="project" value="TreeGrafter"/>
</dbReference>
<evidence type="ECO:0000256" key="4">
    <source>
        <dbReference type="ARBA" id="ARBA00023277"/>
    </source>
</evidence>
<dbReference type="Proteomes" id="UP000248889">
    <property type="component" value="Unassembled WGS sequence"/>
</dbReference>
<keyword evidence="1" id="KW-0732">Signal</keyword>
<evidence type="ECO:0000256" key="3">
    <source>
        <dbReference type="ARBA" id="ARBA00023001"/>
    </source>
</evidence>
<dbReference type="Gene3D" id="3.20.20.80">
    <property type="entry name" value="Glycosidases"/>
    <property type="match status" value="1"/>
</dbReference>
<dbReference type="RefSeq" id="WP_111499634.1">
    <property type="nucleotide sequence ID" value="NZ_QKYN01000022.1"/>
</dbReference>
<dbReference type="PANTHER" id="PTHR31297">
    <property type="entry name" value="GLUCAN ENDO-1,6-BETA-GLUCOSIDASE B"/>
    <property type="match status" value="1"/>
</dbReference>
<organism evidence="11 12">
    <name type="scientific">Streptacidiphilus pinicola</name>
    <dbReference type="NCBI Taxonomy" id="2219663"/>
    <lineage>
        <taxon>Bacteria</taxon>
        <taxon>Bacillati</taxon>
        <taxon>Actinomycetota</taxon>
        <taxon>Actinomycetes</taxon>
        <taxon>Kitasatosporales</taxon>
        <taxon>Streptomycetaceae</taxon>
        <taxon>Streptacidiphilus</taxon>
    </lineage>
</organism>
<sequence>MKAIRQAARHRRNKLGLMVGTPVALIAAGGLVYGTASGATSGGAPVPATAAVNHATSGVVAAVAAMQPGWNLGNSLDAIPAETSWGNPVVAKAQLDAIRAQGFRSIRIPVTWSAHQGSGPGWAIDPAYFARIRQVVNWALADGFYVVLNVHHDSWQWISAMPADHDGVLARYDATWTQIAAQFRDESDHLVFESVNEPTFTGASDAQKTALLNELNTSFHRIVRASGGANATRFLVLPTVVDTPDQSLMNDLATTIASLHDDRIIASLHYYGYWPFSSDNAGVVRFDATGLRDMTTVFARIHNTFVAKGIPAILGEYGLLSYPDINHPDIVERGEALKYFEEIGHLERVNGITGFLWDNGAYLNRTTLRWRDPGLFAEIKDGWTTRSGTASSDQVFVPASGHVTARTLILNPNGTAFRGLFQGHTALVKGRDYTLSGNRLTLTPALLARLTAHHGYGVAATLTARFSAGAPWQINVISSATPVLSGASGSTSGLTVPAQFHGDVLATIEAHYADGSNAGANSWTPFQGFDTDFVPDYAHNTLALTPDFFKGIKEGAQVTLTVRFWSGAAVTYHVTAWGNSVTGNAS</sequence>
<dbReference type="Pfam" id="PF18448">
    <property type="entry name" value="CBM46"/>
    <property type="match status" value="1"/>
</dbReference>
<dbReference type="Pfam" id="PF00150">
    <property type="entry name" value="Cellulase"/>
    <property type="match status" value="1"/>
</dbReference>
<dbReference type="InterPro" id="IPR040946">
    <property type="entry name" value="CBM46"/>
</dbReference>
<protein>
    <submittedName>
        <fullName evidence="11">Cellulase</fullName>
    </submittedName>
</protein>
<dbReference type="AlphaFoldDB" id="A0A2X0KHZ3"/>
<evidence type="ECO:0000313" key="12">
    <source>
        <dbReference type="Proteomes" id="UP000248889"/>
    </source>
</evidence>
<gene>
    <name evidence="11" type="ORF">DN069_05200</name>
</gene>
<dbReference type="InterPro" id="IPR013783">
    <property type="entry name" value="Ig-like_fold"/>
</dbReference>
<dbReference type="InterPro" id="IPR005102">
    <property type="entry name" value="Carbo-bd_X2"/>
</dbReference>
<evidence type="ECO:0000259" key="10">
    <source>
        <dbReference type="Pfam" id="PF18448"/>
    </source>
</evidence>
<keyword evidence="4" id="KW-0119">Carbohydrate metabolism</keyword>
<reference evidence="11 12" key="1">
    <citation type="submission" date="2018-06" db="EMBL/GenBank/DDBJ databases">
        <title>Streptacidiphilus pinicola sp. nov., isolated from pine grove soil.</title>
        <authorList>
            <person name="Roh S.G."/>
            <person name="Park S."/>
            <person name="Kim M.-K."/>
            <person name="Yun B.-R."/>
            <person name="Park J."/>
            <person name="Kim M.J."/>
            <person name="Kim Y.S."/>
            <person name="Kim S.B."/>
        </authorList>
    </citation>
    <scope>NUCLEOTIDE SEQUENCE [LARGE SCALE GENOMIC DNA]</scope>
    <source>
        <strain evidence="11 12">MMS16-CNU450</strain>
    </source>
</reference>
<comment type="similarity">
    <text evidence="7">Belongs to the glycosyl hydrolase 5 (cellulase A) family.</text>
</comment>
<keyword evidence="6" id="KW-0624">Polysaccharide degradation</keyword>
<dbReference type="SUPFAM" id="SSF51445">
    <property type="entry name" value="(Trans)glycosidases"/>
    <property type="match status" value="1"/>
</dbReference>
<proteinExistence type="inferred from homology"/>
<dbReference type="InterPro" id="IPR018087">
    <property type="entry name" value="Glyco_hydro_5_CS"/>
</dbReference>
<dbReference type="PROSITE" id="PS00659">
    <property type="entry name" value="GLYCOSYL_HYDROL_F5"/>
    <property type="match status" value="1"/>
</dbReference>
<comment type="caution">
    <text evidence="11">The sequence shown here is derived from an EMBL/GenBank/DDBJ whole genome shotgun (WGS) entry which is preliminary data.</text>
</comment>
<dbReference type="GO" id="GO:0008422">
    <property type="term" value="F:beta-glucosidase activity"/>
    <property type="evidence" value="ECO:0007669"/>
    <property type="project" value="TreeGrafter"/>
</dbReference>
<feature type="domain" description="Endoglucanase B carbohydrate binding" evidence="10">
    <location>
        <begin position="481"/>
        <end position="583"/>
    </location>
</feature>
<dbReference type="InterPro" id="IPR014756">
    <property type="entry name" value="Ig_E-set"/>
</dbReference>
<dbReference type="OrthoDB" id="9800955at2"/>
<dbReference type="PIRSF" id="PIRSF001043">
    <property type="entry name" value="Endoglucanase_B"/>
    <property type="match status" value="1"/>
</dbReference>
<evidence type="ECO:0000256" key="5">
    <source>
        <dbReference type="ARBA" id="ARBA00023295"/>
    </source>
</evidence>
<dbReference type="InterPro" id="IPR016282">
    <property type="entry name" value="Glyco_hydro_5_endoGlcnase_B"/>
</dbReference>
<dbReference type="InterPro" id="IPR017853">
    <property type="entry name" value="GH"/>
</dbReference>
<dbReference type="Pfam" id="PF03442">
    <property type="entry name" value="CBM_X2"/>
    <property type="match status" value="1"/>
</dbReference>
<dbReference type="PANTHER" id="PTHR31297:SF17">
    <property type="entry name" value="ENDOGLUCANASE"/>
    <property type="match status" value="1"/>
</dbReference>
<evidence type="ECO:0000259" key="9">
    <source>
        <dbReference type="Pfam" id="PF03442"/>
    </source>
</evidence>
<evidence type="ECO:0000256" key="2">
    <source>
        <dbReference type="ARBA" id="ARBA00022801"/>
    </source>
</evidence>
<dbReference type="GO" id="GO:0030245">
    <property type="term" value="P:cellulose catabolic process"/>
    <property type="evidence" value="ECO:0007669"/>
    <property type="project" value="UniProtKB-KW"/>
</dbReference>
<dbReference type="EMBL" id="QKYN01000022">
    <property type="protein sequence ID" value="RAG86679.1"/>
    <property type="molecule type" value="Genomic_DNA"/>
</dbReference>
<dbReference type="SUPFAM" id="SSF81296">
    <property type="entry name" value="E set domains"/>
    <property type="match status" value="1"/>
</dbReference>
<dbReference type="InterPro" id="IPR001547">
    <property type="entry name" value="Glyco_hydro_5"/>
</dbReference>
<dbReference type="Gene3D" id="2.60.40.10">
    <property type="entry name" value="Immunoglobulins"/>
    <property type="match status" value="1"/>
</dbReference>
<dbReference type="InterPro" id="IPR050386">
    <property type="entry name" value="Glycosyl_hydrolase_5"/>
</dbReference>